<dbReference type="Proteomes" id="UP000515369">
    <property type="component" value="Chromosome"/>
</dbReference>
<proteinExistence type="predicted"/>
<gene>
    <name evidence="2" type="ORF">H3H32_14255</name>
</gene>
<dbReference type="SUPFAM" id="SSF53756">
    <property type="entry name" value="UDP-Glycosyltransferase/glycogen phosphorylase"/>
    <property type="match status" value="1"/>
</dbReference>
<name>A0A7G5H4C7_9BACT</name>
<feature type="domain" description="Glycosyl transferase family 1" evidence="1">
    <location>
        <begin position="209"/>
        <end position="369"/>
    </location>
</feature>
<dbReference type="RefSeq" id="WP_182463342.1">
    <property type="nucleotide sequence ID" value="NZ_CP059732.1"/>
</dbReference>
<organism evidence="2 3">
    <name type="scientific">Spirosoma foliorum</name>
    <dbReference type="NCBI Taxonomy" id="2710596"/>
    <lineage>
        <taxon>Bacteria</taxon>
        <taxon>Pseudomonadati</taxon>
        <taxon>Bacteroidota</taxon>
        <taxon>Cytophagia</taxon>
        <taxon>Cytophagales</taxon>
        <taxon>Cytophagaceae</taxon>
        <taxon>Spirosoma</taxon>
    </lineage>
</organism>
<sequence>MHILLIGHDANRAGAPLVLLNIMRLLKAEGLQMHLLLGEGGPILADYQAICPVTIWPAPKPYVLNALADKVLGKLGLWQQFHDRQQEARQREIQTQLALESIDLVLVNTVASSHLFSQLAIPDKTPVVTFVHELAMSVRIYSKPDELAHLLKRTTHLLAVSRATALYYEQEHGFDSARISLYTLIDTPVLARNVQQARDQPGLYSALGLPADALIVGGCGNAEWRKGNDLFISLARQVIGRTQAAVTDCGLHFVWVGMPPGSLHDDLLLDIQKAGLTNQVHLIPPTPDVLRYMSRFDVFVLCSREDPYPLVVFEAGLCGIPVVCFEGAGGSPELVEDDGGFIVPYLDLDTMSSQVVALLQQPDLRHKLGHRLGQKILERHPAKQSVETLVTLFNQLTIK</sequence>
<dbReference type="KEGG" id="sfol:H3H32_14255"/>
<dbReference type="InterPro" id="IPR001296">
    <property type="entry name" value="Glyco_trans_1"/>
</dbReference>
<dbReference type="GO" id="GO:0016757">
    <property type="term" value="F:glycosyltransferase activity"/>
    <property type="evidence" value="ECO:0007669"/>
    <property type="project" value="InterPro"/>
</dbReference>
<dbReference type="PANTHER" id="PTHR12526:SF637">
    <property type="entry name" value="GLYCOSYLTRANSFERASE EPSF-RELATED"/>
    <property type="match status" value="1"/>
</dbReference>
<accession>A0A7G5H4C7</accession>
<dbReference type="EMBL" id="CP059732">
    <property type="protein sequence ID" value="QMW05969.1"/>
    <property type="molecule type" value="Genomic_DNA"/>
</dbReference>
<reference evidence="2 3" key="1">
    <citation type="submission" date="2020-07" db="EMBL/GenBank/DDBJ databases">
        <title>Spirosoma foliorum sp. nov., isolated from the leaves on the Nejang mountain Korea, Republic of.</title>
        <authorList>
            <person name="Ho H."/>
            <person name="Lee Y.-J."/>
            <person name="Nurcahyanto D.-A."/>
            <person name="Kim S.-G."/>
        </authorList>
    </citation>
    <scope>NUCLEOTIDE SEQUENCE [LARGE SCALE GENOMIC DNA]</scope>
    <source>
        <strain evidence="2 3">PL0136</strain>
    </source>
</reference>
<keyword evidence="3" id="KW-1185">Reference proteome</keyword>
<dbReference type="PANTHER" id="PTHR12526">
    <property type="entry name" value="GLYCOSYLTRANSFERASE"/>
    <property type="match status" value="1"/>
</dbReference>
<protein>
    <submittedName>
        <fullName evidence="2">Glycosyltransferase</fullName>
    </submittedName>
</protein>
<dbReference type="AlphaFoldDB" id="A0A7G5H4C7"/>
<evidence type="ECO:0000259" key="1">
    <source>
        <dbReference type="Pfam" id="PF00534"/>
    </source>
</evidence>
<dbReference type="Gene3D" id="3.40.50.2000">
    <property type="entry name" value="Glycogen Phosphorylase B"/>
    <property type="match status" value="2"/>
</dbReference>
<keyword evidence="2" id="KW-0808">Transferase</keyword>
<evidence type="ECO:0000313" key="3">
    <source>
        <dbReference type="Proteomes" id="UP000515369"/>
    </source>
</evidence>
<dbReference type="Pfam" id="PF00534">
    <property type="entry name" value="Glycos_transf_1"/>
    <property type="match status" value="1"/>
</dbReference>
<evidence type="ECO:0000313" key="2">
    <source>
        <dbReference type="EMBL" id="QMW05969.1"/>
    </source>
</evidence>